<evidence type="ECO:0000256" key="1">
    <source>
        <dbReference type="ARBA" id="ARBA00000124"/>
    </source>
</evidence>
<protein>
    <recommendedName>
        <fullName evidence="3">endo-1,3(4)-beta-glucanase</fullName>
        <ecNumber evidence="3">3.2.1.6</ecNumber>
    </recommendedName>
</protein>
<comment type="caution">
    <text evidence="9">The sequence shown here is derived from an EMBL/GenBank/DDBJ whole genome shotgun (WGS) entry which is preliminary data.</text>
</comment>
<evidence type="ECO:0000256" key="3">
    <source>
        <dbReference type="ARBA" id="ARBA00012599"/>
    </source>
</evidence>
<proteinExistence type="inferred from homology"/>
<name>A0AAI8Z3S4_9PEZI</name>
<organism evidence="9 10">
    <name type="scientific">Lecanosticta acicola</name>
    <dbReference type="NCBI Taxonomy" id="111012"/>
    <lineage>
        <taxon>Eukaryota</taxon>
        <taxon>Fungi</taxon>
        <taxon>Dikarya</taxon>
        <taxon>Ascomycota</taxon>
        <taxon>Pezizomycotina</taxon>
        <taxon>Dothideomycetes</taxon>
        <taxon>Dothideomycetidae</taxon>
        <taxon>Mycosphaerellales</taxon>
        <taxon>Mycosphaerellaceae</taxon>
        <taxon>Lecanosticta</taxon>
    </lineage>
</organism>
<evidence type="ECO:0000256" key="4">
    <source>
        <dbReference type="ARBA" id="ARBA00022801"/>
    </source>
</evidence>
<dbReference type="AlphaFoldDB" id="A0AAI8Z3S4"/>
<dbReference type="EMBL" id="CAVMBE010000054">
    <property type="protein sequence ID" value="CAK4031841.1"/>
    <property type="molecule type" value="Genomic_DNA"/>
</dbReference>
<evidence type="ECO:0000256" key="2">
    <source>
        <dbReference type="ARBA" id="ARBA00006865"/>
    </source>
</evidence>
<evidence type="ECO:0000313" key="10">
    <source>
        <dbReference type="Proteomes" id="UP001296104"/>
    </source>
</evidence>
<evidence type="ECO:0000313" key="9">
    <source>
        <dbReference type="EMBL" id="CAK4031841.1"/>
    </source>
</evidence>
<dbReference type="GO" id="GO:0009251">
    <property type="term" value="P:glucan catabolic process"/>
    <property type="evidence" value="ECO:0007669"/>
    <property type="project" value="TreeGrafter"/>
</dbReference>
<feature type="compositionally biased region" description="Low complexity" evidence="6">
    <location>
        <begin position="321"/>
        <end position="363"/>
    </location>
</feature>
<dbReference type="Gene3D" id="2.60.120.200">
    <property type="match status" value="1"/>
</dbReference>
<feature type="domain" description="GH16" evidence="8">
    <location>
        <begin position="19"/>
        <end position="279"/>
    </location>
</feature>
<dbReference type="InterPro" id="IPR000757">
    <property type="entry name" value="Beta-glucanase-like"/>
</dbReference>
<dbReference type="PANTHER" id="PTHR10963:SF24">
    <property type="entry name" value="GLYCOSIDASE C21B10.07-RELATED"/>
    <property type="match status" value="1"/>
</dbReference>
<feature type="signal peptide" evidence="7">
    <location>
        <begin position="1"/>
        <end position="22"/>
    </location>
</feature>
<dbReference type="PANTHER" id="PTHR10963">
    <property type="entry name" value="GLYCOSYL HYDROLASE-RELATED"/>
    <property type="match status" value="1"/>
</dbReference>
<feature type="region of interest" description="Disordered" evidence="6">
    <location>
        <begin position="316"/>
        <end position="408"/>
    </location>
</feature>
<dbReference type="Proteomes" id="UP001296104">
    <property type="component" value="Unassembled WGS sequence"/>
</dbReference>
<evidence type="ECO:0000256" key="7">
    <source>
        <dbReference type="SAM" id="SignalP"/>
    </source>
</evidence>
<keyword evidence="5" id="KW-0326">Glycosidase</keyword>
<reference evidence="9" key="1">
    <citation type="submission" date="2023-11" db="EMBL/GenBank/DDBJ databases">
        <authorList>
            <person name="Alioto T."/>
            <person name="Alioto T."/>
            <person name="Gomez Garrido J."/>
        </authorList>
    </citation>
    <scope>NUCLEOTIDE SEQUENCE</scope>
</reference>
<accession>A0AAI8Z3S4</accession>
<dbReference type="SUPFAM" id="SSF49899">
    <property type="entry name" value="Concanavalin A-like lectins/glucanases"/>
    <property type="match status" value="1"/>
</dbReference>
<feature type="chain" id="PRO_5042522571" description="endo-1,3(4)-beta-glucanase" evidence="7">
    <location>
        <begin position="23"/>
        <end position="438"/>
    </location>
</feature>
<dbReference type="InterPro" id="IPR013320">
    <property type="entry name" value="ConA-like_dom_sf"/>
</dbReference>
<dbReference type="PROSITE" id="PS51762">
    <property type="entry name" value="GH16_2"/>
    <property type="match status" value="1"/>
</dbReference>
<keyword evidence="4 9" id="KW-0378">Hydrolase</keyword>
<comment type="similarity">
    <text evidence="2">Belongs to the glycosyl hydrolase 16 family.</text>
</comment>
<dbReference type="Pfam" id="PF26113">
    <property type="entry name" value="GH16_XgeA"/>
    <property type="match status" value="1"/>
</dbReference>
<evidence type="ECO:0000259" key="8">
    <source>
        <dbReference type="PROSITE" id="PS51762"/>
    </source>
</evidence>
<dbReference type="CDD" id="cd02181">
    <property type="entry name" value="GH16_fungal_Lam16A_glucanase"/>
    <property type="match status" value="1"/>
</dbReference>
<evidence type="ECO:0000256" key="5">
    <source>
        <dbReference type="ARBA" id="ARBA00023295"/>
    </source>
</evidence>
<dbReference type="GO" id="GO:0052861">
    <property type="term" value="F:endo-1,3(4)-beta-glucanase activity"/>
    <property type="evidence" value="ECO:0007669"/>
    <property type="project" value="UniProtKB-EC"/>
</dbReference>
<evidence type="ECO:0000256" key="6">
    <source>
        <dbReference type="SAM" id="MobiDB-lite"/>
    </source>
</evidence>
<gene>
    <name evidence="9" type="ORF">LECACI_7A006999</name>
</gene>
<comment type="catalytic activity">
    <reaction evidence="1">
        <text>Endohydrolysis of (1-&gt;3)- or (1-&gt;4)-linkages in beta-D-glucans when the glucose residue whose reducing group is involved in the linkage to be hydrolyzed is itself substituted at C-3.</text>
        <dbReference type="EC" id="3.2.1.6"/>
    </reaction>
</comment>
<sequence>MHFSTLLNTGIAITLFSTSGRAGYVLQDDYFSGNFFDNFDFFDSPDPTHGFVEYQSQNDASSAGLISSSSNNAKMLVDSSNVTPDGRPSVRLTSKKSYSSGLVVLDVDHMPGGICGTWPAFWTVGPNWPLGGEIDIIEGVNEQTQNDMTLHTGPGCAVSNTGLFSGVLKTLTCDSSAGNNQGCQIADGNPGGYGAAFNAHGGGVYAMEWTPSAISVYFFPRASIPADALGASPNPSTWGTPVAQFSGGCDFASAFTDQQLVFDTTFCGDWAGSPDVWSSSSCSQQASSCTDFVANHPSAFQDAYWSINALKVYSTGGGGASEASSPSPTSAAVSTAAPASVSTSEPSPSSPSESGSSGSGVVPWVGPDGTVNWGEESTAAATPTPTPTGGSGWYNSPGGFAQWGGKKRDEEDVLTAELLKERAAKHLRIHKRHGSGRL</sequence>
<dbReference type="InterPro" id="IPR050546">
    <property type="entry name" value="Glycosyl_Hydrlase_16"/>
</dbReference>
<dbReference type="FunFam" id="2.60.120.200:FF:000114">
    <property type="entry name" value="Probable endo-1,3(4)-beta-glucanase NFIA_089530"/>
    <property type="match status" value="1"/>
</dbReference>
<dbReference type="EC" id="3.2.1.6" evidence="3"/>
<keyword evidence="10" id="KW-1185">Reference proteome</keyword>
<keyword evidence="7" id="KW-0732">Signal</keyword>